<feature type="domain" description="G-protein coupled receptors family 1 profile" evidence="9">
    <location>
        <begin position="64"/>
        <end position="200"/>
    </location>
</feature>
<dbReference type="PANTHER" id="PTHR45695">
    <property type="entry name" value="LEUCOKININ RECEPTOR-RELATED"/>
    <property type="match status" value="1"/>
</dbReference>
<evidence type="ECO:0000256" key="1">
    <source>
        <dbReference type="ARBA" id="ARBA00004141"/>
    </source>
</evidence>
<dbReference type="PRINTS" id="PR01064">
    <property type="entry name" value="OREXINR"/>
</dbReference>
<evidence type="ECO:0000256" key="7">
    <source>
        <dbReference type="ARBA" id="ARBA00023224"/>
    </source>
</evidence>
<dbReference type="Proteomes" id="UP000186922">
    <property type="component" value="Unassembled WGS sequence"/>
</dbReference>
<dbReference type="SUPFAM" id="SSF81321">
    <property type="entry name" value="Family A G protein-coupled receptor-like"/>
    <property type="match status" value="1"/>
</dbReference>
<feature type="transmembrane region" description="Helical" evidence="8">
    <location>
        <begin position="164"/>
        <end position="184"/>
    </location>
</feature>
<dbReference type="STRING" id="947166.A0A1D1VTP5"/>
<dbReference type="PANTHER" id="PTHR45695:SF15">
    <property type="entry name" value="OPSIN RH2"/>
    <property type="match status" value="1"/>
</dbReference>
<evidence type="ECO:0000256" key="4">
    <source>
        <dbReference type="ARBA" id="ARBA00023040"/>
    </source>
</evidence>
<dbReference type="InterPro" id="IPR017452">
    <property type="entry name" value="GPCR_Rhodpsn_7TM"/>
</dbReference>
<feature type="transmembrane region" description="Helical" evidence="8">
    <location>
        <begin position="48"/>
        <end position="73"/>
    </location>
</feature>
<keyword evidence="5 8" id="KW-0472">Membrane</keyword>
<dbReference type="OrthoDB" id="10037617at2759"/>
<evidence type="ECO:0000256" key="8">
    <source>
        <dbReference type="SAM" id="Phobius"/>
    </source>
</evidence>
<protein>
    <recommendedName>
        <fullName evidence="9">G-protein coupled receptors family 1 profile domain-containing protein</fullName>
    </recommendedName>
</protein>
<dbReference type="Pfam" id="PF00001">
    <property type="entry name" value="7tm_1"/>
    <property type="match status" value="1"/>
</dbReference>
<dbReference type="GO" id="GO:0005886">
    <property type="term" value="C:plasma membrane"/>
    <property type="evidence" value="ECO:0007669"/>
    <property type="project" value="TreeGrafter"/>
</dbReference>
<proteinExistence type="predicted"/>
<evidence type="ECO:0000259" key="9">
    <source>
        <dbReference type="PROSITE" id="PS50262"/>
    </source>
</evidence>
<keyword evidence="6" id="KW-0675">Receptor</keyword>
<dbReference type="InterPro" id="IPR000204">
    <property type="entry name" value="Orexin_rcpt"/>
</dbReference>
<dbReference type="PRINTS" id="PR00237">
    <property type="entry name" value="GPCRRHODOPSN"/>
</dbReference>
<dbReference type="PROSITE" id="PS50262">
    <property type="entry name" value="G_PROTEIN_RECEP_F1_2"/>
    <property type="match status" value="1"/>
</dbReference>
<keyword evidence="3 8" id="KW-1133">Transmembrane helix</keyword>
<accession>A0A1D1VTP5</accession>
<dbReference type="AlphaFoldDB" id="A0A1D1VTP5"/>
<evidence type="ECO:0000256" key="3">
    <source>
        <dbReference type="ARBA" id="ARBA00022989"/>
    </source>
</evidence>
<reference evidence="10 11" key="1">
    <citation type="journal article" date="2016" name="Nat. Commun.">
        <title>Extremotolerant tardigrade genome and improved radiotolerance of human cultured cells by tardigrade-unique protein.</title>
        <authorList>
            <person name="Hashimoto T."/>
            <person name="Horikawa D.D."/>
            <person name="Saito Y."/>
            <person name="Kuwahara H."/>
            <person name="Kozuka-Hata H."/>
            <person name="Shin-I T."/>
            <person name="Minakuchi Y."/>
            <person name="Ohishi K."/>
            <person name="Motoyama A."/>
            <person name="Aizu T."/>
            <person name="Enomoto A."/>
            <person name="Kondo K."/>
            <person name="Tanaka S."/>
            <person name="Hara Y."/>
            <person name="Koshikawa S."/>
            <person name="Sagara H."/>
            <person name="Miura T."/>
            <person name="Yokobori S."/>
            <person name="Miyagawa K."/>
            <person name="Suzuki Y."/>
            <person name="Kubo T."/>
            <person name="Oyama M."/>
            <person name="Kohara Y."/>
            <person name="Fujiyama A."/>
            <person name="Arakawa K."/>
            <person name="Katayama T."/>
            <person name="Toyoda A."/>
            <person name="Kunieda T."/>
        </authorList>
    </citation>
    <scope>NUCLEOTIDE SEQUENCE [LARGE SCALE GENOMIC DNA]</scope>
    <source>
        <strain evidence="10 11">YOKOZUNA-1</strain>
    </source>
</reference>
<comment type="caution">
    <text evidence="10">The sequence shown here is derived from an EMBL/GenBank/DDBJ whole genome shotgun (WGS) entry which is preliminary data.</text>
</comment>
<gene>
    <name evidence="10" type="primary">RvY_12924</name>
    <name evidence="10" type="synonym">RvY_12924.1</name>
    <name evidence="10" type="ORF">RvY_12924-1</name>
</gene>
<evidence type="ECO:0000256" key="2">
    <source>
        <dbReference type="ARBA" id="ARBA00022692"/>
    </source>
</evidence>
<dbReference type="EMBL" id="BDGG01000008">
    <property type="protein sequence ID" value="GAV02344.1"/>
    <property type="molecule type" value="Genomic_DNA"/>
</dbReference>
<keyword evidence="7" id="KW-0807">Transducer</keyword>
<keyword evidence="4" id="KW-0297">G-protein coupled receptor</keyword>
<feature type="transmembrane region" description="Helical" evidence="8">
    <location>
        <begin position="113"/>
        <end position="143"/>
    </location>
</feature>
<keyword evidence="11" id="KW-1185">Reference proteome</keyword>
<dbReference type="Gene3D" id="1.20.1070.10">
    <property type="entry name" value="Rhodopsin 7-helix transmembrane proteins"/>
    <property type="match status" value="1"/>
</dbReference>
<evidence type="ECO:0000313" key="11">
    <source>
        <dbReference type="Proteomes" id="UP000186922"/>
    </source>
</evidence>
<keyword evidence="2 8" id="KW-0812">Transmembrane</keyword>
<evidence type="ECO:0000313" key="10">
    <source>
        <dbReference type="EMBL" id="GAV02344.1"/>
    </source>
</evidence>
<evidence type="ECO:0000256" key="6">
    <source>
        <dbReference type="ARBA" id="ARBA00023170"/>
    </source>
</evidence>
<evidence type="ECO:0000256" key="5">
    <source>
        <dbReference type="ARBA" id="ARBA00023136"/>
    </source>
</evidence>
<dbReference type="GO" id="GO:0016499">
    <property type="term" value="F:orexin receptor activity"/>
    <property type="evidence" value="ECO:0007669"/>
    <property type="project" value="InterPro"/>
</dbReference>
<sequence>MDLNPEVTLFPTHLDGNLSSDCNSSLCISDEDYMGHIETYIFPTSFEWSLITLSAIIFFFGTAGNVLVIFSVIRNPSMRSVTNHFIVNLALADCLVLIICLPPTILWDVTETWFLGSFMCRAVLFCQRVCVFVSVLTFFCIAVDRWHAIVQPLKFASTASRAKIAVLLTWLVAIVVSLPELVYLDIKQTFLPFPTIYFTQ</sequence>
<organism evidence="10 11">
    <name type="scientific">Ramazzottius varieornatus</name>
    <name type="common">Water bear</name>
    <name type="synonym">Tardigrade</name>
    <dbReference type="NCBI Taxonomy" id="947166"/>
    <lineage>
        <taxon>Eukaryota</taxon>
        <taxon>Metazoa</taxon>
        <taxon>Ecdysozoa</taxon>
        <taxon>Tardigrada</taxon>
        <taxon>Eutardigrada</taxon>
        <taxon>Parachela</taxon>
        <taxon>Hypsibioidea</taxon>
        <taxon>Ramazzottiidae</taxon>
        <taxon>Ramazzottius</taxon>
    </lineage>
</organism>
<comment type="subcellular location">
    <subcellularLocation>
        <location evidence="1">Membrane</location>
        <topology evidence="1">Multi-pass membrane protein</topology>
    </subcellularLocation>
</comment>
<name>A0A1D1VTP5_RAMVA</name>
<dbReference type="GO" id="GO:0007631">
    <property type="term" value="P:feeding behavior"/>
    <property type="evidence" value="ECO:0007669"/>
    <property type="project" value="InterPro"/>
</dbReference>
<feature type="transmembrane region" description="Helical" evidence="8">
    <location>
        <begin position="85"/>
        <end position="107"/>
    </location>
</feature>
<dbReference type="InterPro" id="IPR000276">
    <property type="entry name" value="GPCR_Rhodpsn"/>
</dbReference>